<accession>A0ABD6CE45</accession>
<dbReference type="AlphaFoldDB" id="A0ABD6CE45"/>
<dbReference type="SMART" id="SM00564">
    <property type="entry name" value="PQQ"/>
    <property type="match status" value="7"/>
</dbReference>
<dbReference type="Gene3D" id="2.40.128.630">
    <property type="match status" value="1"/>
</dbReference>
<name>A0ABD6CE45_9EURY</name>
<dbReference type="InterPro" id="IPR018391">
    <property type="entry name" value="PQQ_b-propeller_rpt"/>
</dbReference>
<evidence type="ECO:0000313" key="3">
    <source>
        <dbReference type="EMBL" id="MFD1587845.1"/>
    </source>
</evidence>
<dbReference type="RefSeq" id="WP_247380557.1">
    <property type="nucleotide sequence ID" value="NZ_JALLGV010000008.1"/>
</dbReference>
<evidence type="ECO:0000259" key="2">
    <source>
        <dbReference type="Pfam" id="PF13360"/>
    </source>
</evidence>
<feature type="region of interest" description="Disordered" evidence="1">
    <location>
        <begin position="32"/>
        <end position="58"/>
    </location>
</feature>
<dbReference type="PROSITE" id="PS51257">
    <property type="entry name" value="PROKAR_LIPOPROTEIN"/>
    <property type="match status" value="1"/>
</dbReference>
<sequence>MADDRSLVTRRRYLTGAVVSLGGLTGCLGFLDDASESETPGNSETPDEGGGQSGYSGPLQVNGIERLDGEGQMVKVAVTVENTGDAARLATLVLELSHTEAQGSIDRKRPVLLASGLEREVVLAFQPRFVGEDGFDRPEEGEFRFDATFENDEVYADYPGLVTPSSRSAVAGGDAWPAVAYDPGASAATPGTEAPRSRPTSAWSVSAVEYAYDVSGPVVANETVYAGRNVRALSVEDGTEQWVHEGAARTSTLAVGDGVVAFGTPEDVRAVEAGSGDVRWTVSSDGEIWDGGTTIVDGRVYTSNGRLHAIDVASGEVTWTADAAGRLAGPPPVADGVVLAGGDPLRAIDVADGSVRWTAASSEPIAAATIAYDTVFALTPSKLLALDLSEGRIRWFAPGPFQEERIAVGNGSVYAQRANDYRMVGLDAANGNVEWASQATDGVLGPPSASDGVLVVTSEQGTLYGFDTETGEKLWAKRVPSSVPGSLAVADGVTYFNEPSGPLRALRAAE</sequence>
<dbReference type="SUPFAM" id="SSF50998">
    <property type="entry name" value="Quinoprotein alcohol dehydrogenase-like"/>
    <property type="match status" value="2"/>
</dbReference>
<dbReference type="EMBL" id="JBHUDJ010000006">
    <property type="protein sequence ID" value="MFD1587845.1"/>
    <property type="molecule type" value="Genomic_DNA"/>
</dbReference>
<comment type="caution">
    <text evidence="3">The sequence shown here is derived from an EMBL/GenBank/DDBJ whole genome shotgun (WGS) entry which is preliminary data.</text>
</comment>
<dbReference type="InterPro" id="IPR015943">
    <property type="entry name" value="WD40/YVTN_repeat-like_dom_sf"/>
</dbReference>
<dbReference type="Pfam" id="PF13360">
    <property type="entry name" value="PQQ_2"/>
    <property type="match status" value="2"/>
</dbReference>
<feature type="domain" description="Pyrrolo-quinoline quinone repeat" evidence="2">
    <location>
        <begin position="403"/>
        <end position="509"/>
    </location>
</feature>
<proteinExistence type="predicted"/>
<keyword evidence="4" id="KW-1185">Reference proteome</keyword>
<evidence type="ECO:0000313" key="4">
    <source>
        <dbReference type="Proteomes" id="UP001597119"/>
    </source>
</evidence>
<gene>
    <name evidence="3" type="ORF">ACFR9U_12705</name>
</gene>
<evidence type="ECO:0000256" key="1">
    <source>
        <dbReference type="SAM" id="MobiDB-lite"/>
    </source>
</evidence>
<dbReference type="InterPro" id="IPR011047">
    <property type="entry name" value="Quinoprotein_ADH-like_sf"/>
</dbReference>
<organism evidence="3 4">
    <name type="scientific">Halorientalis brevis</name>
    <dbReference type="NCBI Taxonomy" id="1126241"/>
    <lineage>
        <taxon>Archaea</taxon>
        <taxon>Methanobacteriati</taxon>
        <taxon>Methanobacteriota</taxon>
        <taxon>Stenosarchaea group</taxon>
        <taxon>Halobacteria</taxon>
        <taxon>Halobacteriales</taxon>
        <taxon>Haloarculaceae</taxon>
        <taxon>Halorientalis</taxon>
    </lineage>
</organism>
<dbReference type="Gene3D" id="2.40.10.480">
    <property type="match status" value="1"/>
</dbReference>
<feature type="domain" description="Pyrrolo-quinoline quinone repeat" evidence="2">
    <location>
        <begin position="266"/>
        <end position="398"/>
    </location>
</feature>
<dbReference type="Gene3D" id="2.130.10.10">
    <property type="entry name" value="YVTN repeat-like/Quinoprotein amine dehydrogenase"/>
    <property type="match status" value="1"/>
</dbReference>
<dbReference type="Proteomes" id="UP001597119">
    <property type="component" value="Unassembled WGS sequence"/>
</dbReference>
<dbReference type="PANTHER" id="PTHR34512">
    <property type="entry name" value="CELL SURFACE PROTEIN"/>
    <property type="match status" value="1"/>
</dbReference>
<protein>
    <submittedName>
        <fullName evidence="3">PQQ-binding-like beta-propeller repeat protein</fullName>
    </submittedName>
</protein>
<dbReference type="InterPro" id="IPR002372">
    <property type="entry name" value="PQQ_rpt_dom"/>
</dbReference>
<dbReference type="PANTHER" id="PTHR34512:SF30">
    <property type="entry name" value="OUTER MEMBRANE PROTEIN ASSEMBLY FACTOR BAMB"/>
    <property type="match status" value="1"/>
</dbReference>
<reference evidence="3 4" key="1">
    <citation type="journal article" date="2019" name="Int. J. Syst. Evol. Microbiol.">
        <title>The Global Catalogue of Microorganisms (GCM) 10K type strain sequencing project: providing services to taxonomists for standard genome sequencing and annotation.</title>
        <authorList>
            <consortium name="The Broad Institute Genomics Platform"/>
            <consortium name="The Broad Institute Genome Sequencing Center for Infectious Disease"/>
            <person name="Wu L."/>
            <person name="Ma J."/>
        </authorList>
    </citation>
    <scope>NUCLEOTIDE SEQUENCE [LARGE SCALE GENOMIC DNA]</scope>
    <source>
        <strain evidence="3 4">CGMCC 1.12125</strain>
    </source>
</reference>